<dbReference type="OrthoDB" id="202840at2759"/>
<feature type="domain" description="GST N-terminal" evidence="1">
    <location>
        <begin position="10"/>
        <end position="83"/>
    </location>
</feature>
<dbReference type="AlphaFoldDB" id="A0A9P4JDB3"/>
<name>A0A9P4JDB3_9PLEO</name>
<evidence type="ECO:0000313" key="3">
    <source>
        <dbReference type="EMBL" id="KAF2197356.1"/>
    </source>
</evidence>
<evidence type="ECO:0000259" key="2">
    <source>
        <dbReference type="Pfam" id="PF25907"/>
    </source>
</evidence>
<dbReference type="InterPro" id="IPR036249">
    <property type="entry name" value="Thioredoxin-like_sf"/>
</dbReference>
<evidence type="ECO:0000259" key="1">
    <source>
        <dbReference type="Pfam" id="PF13417"/>
    </source>
</evidence>
<evidence type="ECO:0000313" key="4">
    <source>
        <dbReference type="Proteomes" id="UP000799536"/>
    </source>
</evidence>
<reference evidence="3" key="1">
    <citation type="journal article" date="2020" name="Stud. Mycol.">
        <title>101 Dothideomycetes genomes: a test case for predicting lifestyles and emergence of pathogens.</title>
        <authorList>
            <person name="Haridas S."/>
            <person name="Albert R."/>
            <person name="Binder M."/>
            <person name="Bloem J."/>
            <person name="Labutti K."/>
            <person name="Salamov A."/>
            <person name="Andreopoulos B."/>
            <person name="Baker S."/>
            <person name="Barry K."/>
            <person name="Bills G."/>
            <person name="Bluhm B."/>
            <person name="Cannon C."/>
            <person name="Castanera R."/>
            <person name="Culley D."/>
            <person name="Daum C."/>
            <person name="Ezra D."/>
            <person name="Gonzalez J."/>
            <person name="Henrissat B."/>
            <person name="Kuo A."/>
            <person name="Liang C."/>
            <person name="Lipzen A."/>
            <person name="Lutzoni F."/>
            <person name="Magnuson J."/>
            <person name="Mondo S."/>
            <person name="Nolan M."/>
            <person name="Ohm R."/>
            <person name="Pangilinan J."/>
            <person name="Park H.-J."/>
            <person name="Ramirez L."/>
            <person name="Alfaro M."/>
            <person name="Sun H."/>
            <person name="Tritt A."/>
            <person name="Yoshinaga Y."/>
            <person name="Zwiers L.-H."/>
            <person name="Turgeon B."/>
            <person name="Goodwin S."/>
            <person name="Spatafora J."/>
            <person name="Crous P."/>
            <person name="Grigoriev I."/>
        </authorList>
    </citation>
    <scope>NUCLEOTIDE SEQUENCE</scope>
    <source>
        <strain evidence="3">ATCC 74209</strain>
    </source>
</reference>
<accession>A0A9P4JDB3</accession>
<dbReference type="InterPro" id="IPR004045">
    <property type="entry name" value="Glutathione_S-Trfase_N"/>
</dbReference>
<dbReference type="EMBL" id="ML994245">
    <property type="protein sequence ID" value="KAF2197356.1"/>
    <property type="molecule type" value="Genomic_DNA"/>
</dbReference>
<feature type="domain" description="DUF7962" evidence="2">
    <location>
        <begin position="112"/>
        <end position="189"/>
    </location>
</feature>
<dbReference type="InterPro" id="IPR058268">
    <property type="entry name" value="DUF7962"/>
</dbReference>
<feature type="domain" description="DUF7962" evidence="2">
    <location>
        <begin position="205"/>
        <end position="256"/>
    </location>
</feature>
<proteinExistence type="predicted"/>
<dbReference type="SUPFAM" id="SSF52833">
    <property type="entry name" value="Thioredoxin-like"/>
    <property type="match status" value="1"/>
</dbReference>
<protein>
    <submittedName>
        <fullName evidence="3">Glutathione S-transferase</fullName>
    </submittedName>
</protein>
<organism evidence="3 4">
    <name type="scientific">Delitschia confertaspora ATCC 74209</name>
    <dbReference type="NCBI Taxonomy" id="1513339"/>
    <lineage>
        <taxon>Eukaryota</taxon>
        <taxon>Fungi</taxon>
        <taxon>Dikarya</taxon>
        <taxon>Ascomycota</taxon>
        <taxon>Pezizomycotina</taxon>
        <taxon>Dothideomycetes</taxon>
        <taxon>Pleosporomycetidae</taxon>
        <taxon>Pleosporales</taxon>
        <taxon>Delitschiaceae</taxon>
        <taxon>Delitschia</taxon>
    </lineage>
</organism>
<dbReference type="Pfam" id="PF13417">
    <property type="entry name" value="GST_N_3"/>
    <property type="match status" value="1"/>
</dbReference>
<dbReference type="Gene3D" id="3.40.30.110">
    <property type="match status" value="2"/>
</dbReference>
<gene>
    <name evidence="3" type="ORF">GQ43DRAFT_466476</name>
</gene>
<sequence length="354" mass="40107">MAEAPNGIVLFHYPFSPYARRVTWYLQLRGIAYAQCIQPPVLPRPDLTALSVSYRRIPLMTIGKDVYLDTRLILQKLEERFPEGKLGSDSPDGKATEKLLESWMIEGPVFQRAAGLIPTNMPAMKDERFRKDREKFSGRPWSIEAIEKGRPENLTYIRHCFDILENTFLADGRDWILKTEKPGLADIEGSPTCKIHLSQKRRRKKKGKKVNRITAIWPFDWLIEMPGALPKSLISPTTHPKVFAWVTRFRADLKSSKTTAPKPVTLKGPDAVKIILASDFAEQNLSVDETDAQRLKKGAEVEIYPIDSGFSHKDRGFLVGLARNEVVVQGEKCRIHAPRTGFRVTEVGKEGSKL</sequence>
<dbReference type="Pfam" id="PF25907">
    <property type="entry name" value="DUF7962"/>
    <property type="match status" value="2"/>
</dbReference>
<dbReference type="CDD" id="cd00570">
    <property type="entry name" value="GST_N_family"/>
    <property type="match status" value="1"/>
</dbReference>
<comment type="caution">
    <text evidence="3">The sequence shown here is derived from an EMBL/GenBank/DDBJ whole genome shotgun (WGS) entry which is preliminary data.</text>
</comment>
<keyword evidence="4" id="KW-1185">Reference proteome</keyword>
<dbReference type="Proteomes" id="UP000799536">
    <property type="component" value="Unassembled WGS sequence"/>
</dbReference>